<feature type="compositionally biased region" description="Polar residues" evidence="2">
    <location>
        <begin position="796"/>
        <end position="812"/>
    </location>
</feature>
<gene>
    <name evidence="4" type="ORF">L486_01836</name>
</gene>
<dbReference type="STRING" id="1331196.A0A1B9J341"/>
<feature type="region of interest" description="Disordered" evidence="2">
    <location>
        <begin position="35"/>
        <end position="178"/>
    </location>
</feature>
<keyword evidence="3" id="KW-0472">Membrane</keyword>
<dbReference type="Proteomes" id="UP000092583">
    <property type="component" value="Unassembled WGS sequence"/>
</dbReference>
<keyword evidence="3" id="KW-1133">Transmembrane helix</keyword>
<dbReference type="PANTHER" id="PTHR21712:SF29">
    <property type="entry name" value="PRE-RRNA-PROCESSING PROTEIN FHL1"/>
    <property type="match status" value="1"/>
</dbReference>
<feature type="region of interest" description="Disordered" evidence="2">
    <location>
        <begin position="783"/>
        <end position="960"/>
    </location>
</feature>
<keyword evidence="1" id="KW-0539">Nucleus</keyword>
<dbReference type="OrthoDB" id="2573087at2759"/>
<dbReference type="GO" id="GO:0043565">
    <property type="term" value="F:sequence-specific DNA binding"/>
    <property type="evidence" value="ECO:0007669"/>
    <property type="project" value="TreeGrafter"/>
</dbReference>
<name>A0A1B9J341_9TREE</name>
<accession>A0A1B9J341</accession>
<evidence type="ECO:0000313" key="4">
    <source>
        <dbReference type="EMBL" id="OCF62169.1"/>
    </source>
</evidence>
<evidence type="ECO:0000313" key="5">
    <source>
        <dbReference type="Proteomes" id="UP000092583"/>
    </source>
</evidence>
<feature type="compositionally biased region" description="Low complexity" evidence="2">
    <location>
        <begin position="824"/>
        <end position="835"/>
    </location>
</feature>
<keyword evidence="3" id="KW-0812">Transmembrane</keyword>
<reference evidence="5" key="2">
    <citation type="submission" date="2013-12" db="EMBL/GenBank/DDBJ databases">
        <title>Evolution of pathogenesis and genome organization in the Tremellales.</title>
        <authorList>
            <person name="Cuomo C."/>
            <person name="Litvintseva A."/>
            <person name="Heitman J."/>
            <person name="Chen Y."/>
            <person name="Sun S."/>
            <person name="Springer D."/>
            <person name="Dromer F."/>
            <person name="Young S."/>
            <person name="Zeng Q."/>
            <person name="Chapman S."/>
            <person name="Gujja S."/>
            <person name="Saif S."/>
            <person name="Birren B."/>
        </authorList>
    </citation>
    <scope>NUCLEOTIDE SEQUENCE [LARGE SCALE GENOMIC DNA]</scope>
    <source>
        <strain evidence="5">CBS 10435</strain>
    </source>
</reference>
<evidence type="ECO:0000256" key="1">
    <source>
        <dbReference type="ARBA" id="ARBA00023242"/>
    </source>
</evidence>
<feature type="compositionally biased region" description="Low complexity" evidence="2">
    <location>
        <begin position="860"/>
        <end position="872"/>
    </location>
</feature>
<evidence type="ECO:0000256" key="3">
    <source>
        <dbReference type="SAM" id="Phobius"/>
    </source>
</evidence>
<dbReference type="GO" id="GO:0005634">
    <property type="term" value="C:nucleus"/>
    <property type="evidence" value="ECO:0007669"/>
    <property type="project" value="UniProtKB-ARBA"/>
</dbReference>
<reference evidence="4 5" key="1">
    <citation type="submission" date="2013-07" db="EMBL/GenBank/DDBJ databases">
        <title>The Genome Sequence of Kwoniella mangroviensis CBS10435.</title>
        <authorList>
            <consortium name="The Broad Institute Genome Sequencing Platform"/>
            <person name="Cuomo C."/>
            <person name="Litvintseva A."/>
            <person name="Chen Y."/>
            <person name="Heitman J."/>
            <person name="Sun S."/>
            <person name="Springer D."/>
            <person name="Dromer F."/>
            <person name="Young S.K."/>
            <person name="Zeng Q."/>
            <person name="Gargeya S."/>
            <person name="Fitzgerald M."/>
            <person name="Abouelleil A."/>
            <person name="Alvarado L."/>
            <person name="Berlin A.M."/>
            <person name="Chapman S.B."/>
            <person name="Dewar J."/>
            <person name="Goldberg J."/>
            <person name="Griggs A."/>
            <person name="Gujja S."/>
            <person name="Hansen M."/>
            <person name="Howarth C."/>
            <person name="Imamovic A."/>
            <person name="Larimer J."/>
            <person name="McCowan C."/>
            <person name="Murphy C."/>
            <person name="Pearson M."/>
            <person name="Priest M."/>
            <person name="Roberts A."/>
            <person name="Saif S."/>
            <person name="Shea T."/>
            <person name="Sykes S."/>
            <person name="Wortman J."/>
            <person name="Nusbaum C."/>
            <person name="Birren B."/>
        </authorList>
    </citation>
    <scope>NUCLEOTIDE SEQUENCE [LARGE SCALE GENOMIC DNA]</scope>
    <source>
        <strain evidence="4 5">CBS 10435</strain>
    </source>
</reference>
<dbReference type="GO" id="GO:0060962">
    <property type="term" value="P:regulation of ribosomal protein gene transcription by RNA polymerase II"/>
    <property type="evidence" value="ECO:0007669"/>
    <property type="project" value="InterPro"/>
</dbReference>
<evidence type="ECO:0000256" key="2">
    <source>
        <dbReference type="SAM" id="MobiDB-lite"/>
    </source>
</evidence>
<dbReference type="PANTHER" id="PTHR21712">
    <property type="entry name" value="PRE-RRNA-PROCESSING PROTEIN FHL1"/>
    <property type="match status" value="1"/>
</dbReference>
<feature type="compositionally biased region" description="Basic and acidic residues" evidence="2">
    <location>
        <begin position="72"/>
        <end position="83"/>
    </location>
</feature>
<keyword evidence="5" id="KW-1185">Reference proteome</keyword>
<organism evidence="4 5">
    <name type="scientific">Kwoniella mangroviensis CBS 10435</name>
    <dbReference type="NCBI Taxonomy" id="1331196"/>
    <lineage>
        <taxon>Eukaryota</taxon>
        <taxon>Fungi</taxon>
        <taxon>Dikarya</taxon>
        <taxon>Basidiomycota</taxon>
        <taxon>Agaricomycotina</taxon>
        <taxon>Tremellomycetes</taxon>
        <taxon>Tremellales</taxon>
        <taxon>Cryptococcaceae</taxon>
        <taxon>Kwoniella</taxon>
    </lineage>
</organism>
<feature type="compositionally biased region" description="Basic and acidic residues" evidence="2">
    <location>
        <begin position="877"/>
        <end position="893"/>
    </location>
</feature>
<protein>
    <submittedName>
        <fullName evidence="4">Uncharacterized protein</fullName>
    </submittedName>
</protein>
<dbReference type="EMBL" id="KI669459">
    <property type="protein sequence ID" value="OCF62169.1"/>
    <property type="molecule type" value="Genomic_DNA"/>
</dbReference>
<dbReference type="AlphaFoldDB" id="A0A1B9J341"/>
<feature type="transmembrane region" description="Helical" evidence="3">
    <location>
        <begin position="13"/>
        <end position="31"/>
    </location>
</feature>
<dbReference type="InterPro" id="IPR045178">
    <property type="entry name" value="Fhl1/FHA1"/>
</dbReference>
<sequence>MATIHTYRSSPKSIQSIVIVLFLLLVAYIFFNGNGRKKKTKGSKSSAGEDLESGRHTSRSRRGSENSSDENGIDRENRREREKRDRRKGKGGKSNSDAPSQTGGDRSSDDGKKKKKKKKDKKSKEWDKPPSEPPISAAPDHRTATPSKSAFRQRRPDDSLPPTPNTQNGNRIRWVDEENNLKSPVTNHFRKWGDFMGLTEDTNKGIFQNATQKEDKAGKKLPFPSRWSSEQIIRQQAENEQKGVATDEKLQIPENILQMMHQVEKISQAKPSDARLWELALQDSWDDDLGSLPKVAMTVMKELCRFIGRKEIAAIEAKMNQRVKKKAKFDKSRKFKNFVASLEVDQDTPEFPYKFILGWYLDTFRAKAYASRMIIDNKTTPMTTDSNIARASFILGWLEYIGELNKAQRLFVGWDLSGLTLRAQAMKENGTHYRLDVTIFLPCELEDPAEWAQRFQQSCMAFRHFHSEMVRQFNNTSNDFMDGSAFKRRRLIFRPGWITKGVDINKSSDPTPDQSVAQRTLIRRNPKVIDISSQNDVEGDSRLQGLMKYAGLDSTKKMMSQLAPGEVIFQDIRQFQWDKNSLTPRNNSLTPENFWLAYQIAGDRLQHEMEVDDTFLPRTMYDFIRSLDLGNYIPFHRIHSERKFLQINGFPALELLILSYIPLGQDGSTIDLILDPRFALTRELENDKKPTRHLDRQPIRLKLFIAISDIRLMENIQSDLDRFFATLANKYLKEGMRKSQIRDTIRGMVYRVLDNVYVVDESQASMAQEGRLPKGMRLGYEPNFSNELIGDDHTPNDVQNSNPFRSSITPTASAPHPPQSPYGSRPSPFSSHPSPGIQRPPAPGPQNGQGPYNPPPSPYSPNGTRTPTTRPPVQFTDPRRAEAAAEEARRRAQENAQLSPSAPAPAPGPPTASNYRPPSVADADDEEDEPLPQGRFGNLRNADGNVSRSGSGEKGPETLI</sequence>
<proteinExistence type="predicted"/>